<dbReference type="GO" id="GO:0005509">
    <property type="term" value="F:calcium ion binding"/>
    <property type="evidence" value="ECO:0007669"/>
    <property type="project" value="InterPro"/>
</dbReference>
<dbReference type="SUPFAM" id="SSF51120">
    <property type="entry name" value="beta-Roll"/>
    <property type="match status" value="1"/>
</dbReference>
<gene>
    <name evidence="1" type="ORF">RCOM_1847670</name>
</gene>
<feature type="non-terminal residue" evidence="1">
    <location>
        <position position="301"/>
    </location>
</feature>
<dbReference type="InParanoid" id="B9TFJ7"/>
<name>B9TFJ7_RICCO</name>
<evidence type="ECO:0000313" key="1">
    <source>
        <dbReference type="EMBL" id="EEF25367.1"/>
    </source>
</evidence>
<keyword evidence="2" id="KW-1185">Reference proteome</keyword>
<dbReference type="PRINTS" id="PR00313">
    <property type="entry name" value="CABNDNGRPT"/>
</dbReference>
<dbReference type="InterPro" id="IPR001343">
    <property type="entry name" value="Hemolysn_Ca-bd"/>
</dbReference>
<dbReference type="AlphaFoldDB" id="B9TFJ7"/>
<reference evidence="2" key="1">
    <citation type="journal article" date="2010" name="Nat. Biotechnol.">
        <title>Draft genome sequence of the oilseed species Ricinus communis.</title>
        <authorList>
            <person name="Chan A.P."/>
            <person name="Crabtree J."/>
            <person name="Zhao Q."/>
            <person name="Lorenzi H."/>
            <person name="Orvis J."/>
            <person name="Puiu D."/>
            <person name="Melake-Berhan A."/>
            <person name="Jones K.M."/>
            <person name="Redman J."/>
            <person name="Chen G."/>
            <person name="Cahoon E.B."/>
            <person name="Gedil M."/>
            <person name="Stanke M."/>
            <person name="Haas B.J."/>
            <person name="Wortman J.R."/>
            <person name="Fraser-Liggett C.M."/>
            <person name="Ravel J."/>
            <person name="Rabinowicz P.D."/>
        </authorList>
    </citation>
    <scope>NUCLEOTIDE SEQUENCE [LARGE SCALE GENOMIC DNA]</scope>
    <source>
        <strain evidence="2">cv. Hale</strain>
    </source>
</reference>
<sequence>MAFPYTNALGTVLNYSGASKKVFYGTSAADNLLGTTANDIMRGYGGGDTYTGGLGDDIYCISSLKDRVVELAGEGVDTIRSSVYHILEANVENLVLEGKNAWYGGGNDLDNVIVGNEYDQQLDGGKGNDVLVGGDGADTFIISAGNGSDVIQDFTSGLDQIRLGGYGITAFSQIKSIASQVGADTVLNFANGEKLVLRGVTAGNLTSGDFTYQLDTSKLKLSFSDDFNSLSLYSQGGTWRTEYGHGGAGTIASHTLTGESEIYMDPDWAGTGSKALGVNPFSIDSGVLTITAAPTSAEVLP</sequence>
<protein>
    <submittedName>
        <fullName evidence="1">Endo-1,3-1,4-beta-glycanase exsH, putative</fullName>
    </submittedName>
</protein>
<dbReference type="InterPro" id="IPR011049">
    <property type="entry name" value="Serralysin-like_metalloprot_C"/>
</dbReference>
<dbReference type="Proteomes" id="UP000008311">
    <property type="component" value="Unassembled WGS sequence"/>
</dbReference>
<accession>B9TFJ7</accession>
<dbReference type="Gene3D" id="2.150.10.10">
    <property type="entry name" value="Serralysin-like metalloprotease, C-terminal"/>
    <property type="match status" value="2"/>
</dbReference>
<organism evidence="1 2">
    <name type="scientific">Ricinus communis</name>
    <name type="common">Castor bean</name>
    <dbReference type="NCBI Taxonomy" id="3988"/>
    <lineage>
        <taxon>Eukaryota</taxon>
        <taxon>Viridiplantae</taxon>
        <taxon>Streptophyta</taxon>
        <taxon>Embryophyta</taxon>
        <taxon>Tracheophyta</taxon>
        <taxon>Spermatophyta</taxon>
        <taxon>Magnoliopsida</taxon>
        <taxon>eudicotyledons</taxon>
        <taxon>Gunneridae</taxon>
        <taxon>Pentapetalae</taxon>
        <taxon>rosids</taxon>
        <taxon>fabids</taxon>
        <taxon>Malpighiales</taxon>
        <taxon>Euphorbiaceae</taxon>
        <taxon>Acalyphoideae</taxon>
        <taxon>Acalypheae</taxon>
        <taxon>Ricinus</taxon>
    </lineage>
</organism>
<dbReference type="EMBL" id="EQ979848">
    <property type="protein sequence ID" value="EEF25367.1"/>
    <property type="molecule type" value="Genomic_DNA"/>
</dbReference>
<dbReference type="Pfam" id="PF00353">
    <property type="entry name" value="HemolysinCabind"/>
    <property type="match status" value="2"/>
</dbReference>
<proteinExistence type="predicted"/>
<evidence type="ECO:0000313" key="2">
    <source>
        <dbReference type="Proteomes" id="UP000008311"/>
    </source>
</evidence>